<feature type="compositionally biased region" description="Polar residues" evidence="1">
    <location>
        <begin position="59"/>
        <end position="70"/>
    </location>
</feature>
<gene>
    <name evidence="3" type="ORF">ABR82_05970</name>
</gene>
<feature type="compositionally biased region" description="Polar residues" evidence="1">
    <location>
        <begin position="36"/>
        <end position="45"/>
    </location>
</feature>
<evidence type="ECO:0000313" key="3">
    <source>
        <dbReference type="EMBL" id="KRO61832.1"/>
    </source>
</evidence>
<keyword evidence="2" id="KW-0732">Signal</keyword>
<protein>
    <submittedName>
        <fullName evidence="3">Uncharacterized protein</fullName>
    </submittedName>
</protein>
<feature type="chain" id="PRO_5006422782" evidence="2">
    <location>
        <begin position="19"/>
        <end position="270"/>
    </location>
</feature>
<feature type="compositionally biased region" description="Basic and acidic residues" evidence="1">
    <location>
        <begin position="89"/>
        <end position="101"/>
    </location>
</feature>
<name>A0A0R2RGX8_9BACT</name>
<reference evidence="3 4" key="1">
    <citation type="submission" date="2015-10" db="EMBL/GenBank/DDBJ databases">
        <title>Metagenome-Assembled Genomes uncover a global brackish microbiome.</title>
        <authorList>
            <person name="Hugerth L.W."/>
            <person name="Larsson J."/>
            <person name="Alneberg J."/>
            <person name="Lindh M.V."/>
            <person name="Legrand C."/>
            <person name="Pinhassi J."/>
            <person name="Andersson A.F."/>
        </authorList>
    </citation>
    <scope>NUCLEOTIDE SEQUENCE [LARGE SCALE GENOMIC DNA]</scope>
    <source>
        <strain evidence="3">BACL18 MAG-120507-bin52</strain>
    </source>
</reference>
<comment type="caution">
    <text evidence="3">The sequence shown here is derived from an EMBL/GenBank/DDBJ whole genome shotgun (WGS) entry which is preliminary data.</text>
</comment>
<evidence type="ECO:0000313" key="4">
    <source>
        <dbReference type="Proteomes" id="UP000051269"/>
    </source>
</evidence>
<organism evidence="3 4">
    <name type="scientific">Verrucomicrobia subdivision 6 bacterium BACL9 MAG-120507-bin52</name>
    <dbReference type="NCBI Taxonomy" id="1655590"/>
    <lineage>
        <taxon>Bacteria</taxon>
        <taxon>Pseudomonadati</taxon>
        <taxon>Verrucomicrobiota</taxon>
        <taxon>Verrucomicrobiia</taxon>
        <taxon>Verrucomicrobiales</taxon>
        <taxon>Verrucomicrobia subdivision 6</taxon>
    </lineage>
</organism>
<evidence type="ECO:0000256" key="2">
    <source>
        <dbReference type="SAM" id="SignalP"/>
    </source>
</evidence>
<accession>A0A0R2RGX8</accession>
<feature type="region of interest" description="Disordered" evidence="1">
    <location>
        <begin position="26"/>
        <end position="126"/>
    </location>
</feature>
<feature type="signal peptide" evidence="2">
    <location>
        <begin position="1"/>
        <end position="18"/>
    </location>
</feature>
<sequence>MSHIFFLILAFATMTAMARDAVESVAPDPMGGGTPVATNSPATTPTKEEPVADPMGGATTPTSNATTNQAVEAVAEPPTPSDPMGGAGKEPESTPSAEKKTLTPPKPPLTPEIANLNLPSDVEVPNEDPDKVLFLPAGTYRQILQIPIDSPTMQAANQSRVERGPKVTVAPVLPPKPTPNTKPLWIRYESLEKIKIGGEERRGGIDLPVHGPSDLKPRLWYAKSETADTWSSLFYFVFGGAGYSVANLAGWSAGNVREIPIEFPYRLIRK</sequence>
<dbReference type="AlphaFoldDB" id="A0A0R2RGX8"/>
<dbReference type="Proteomes" id="UP000051269">
    <property type="component" value="Unassembled WGS sequence"/>
</dbReference>
<dbReference type="EMBL" id="LIBO01000194">
    <property type="protein sequence ID" value="KRO61832.1"/>
    <property type="molecule type" value="Genomic_DNA"/>
</dbReference>
<evidence type="ECO:0000256" key="1">
    <source>
        <dbReference type="SAM" id="MobiDB-lite"/>
    </source>
</evidence>
<proteinExistence type="predicted"/>